<comment type="caution">
    <text evidence="1">The sequence shown here is derived from an EMBL/GenBank/DDBJ whole genome shotgun (WGS) entry which is preliminary data.</text>
</comment>
<gene>
    <name evidence="1" type="ORF">HOLDEFILI_01226</name>
</gene>
<dbReference type="Proteomes" id="UP000005950">
    <property type="component" value="Unassembled WGS sequence"/>
</dbReference>
<proteinExistence type="predicted"/>
<dbReference type="RefSeq" id="WP_006058429.1">
    <property type="nucleotide sequence ID" value="NZ_GG657554.1"/>
</dbReference>
<sequence length="185" mass="21905">MEAFITNFQSPVELEDLIDRYETDQMTNIDHFFSEATTLDWTVKKDAQIHDIVVFMCAKTSKDHMGHVCAQCKAIGNQELLIYAEQERQLYKKYAGMIVGLGIIQELPYQTFDSGYQYSYWKSPWYAKISNITRLKNPLPINEFRDFIYISRTGAITNLTRDQYRQLFKLLKDYNFEINDKYQML</sequence>
<organism evidence="1 2">
    <name type="scientific">Holdemania filiformis DSM 12042</name>
    <dbReference type="NCBI Taxonomy" id="545696"/>
    <lineage>
        <taxon>Bacteria</taxon>
        <taxon>Bacillati</taxon>
        <taxon>Bacillota</taxon>
        <taxon>Erysipelotrichia</taxon>
        <taxon>Erysipelotrichales</taxon>
        <taxon>Erysipelotrichaceae</taxon>
        <taxon>Holdemania</taxon>
    </lineage>
</organism>
<dbReference type="eggNOG" id="ENOG502ZPUW">
    <property type="taxonomic scope" value="Bacteria"/>
</dbReference>
<dbReference type="AlphaFoldDB" id="B9Y5Z4"/>
<dbReference type="STRING" id="545696.HOLDEFILI_01226"/>
<dbReference type="OrthoDB" id="2081820at2"/>
<dbReference type="HOGENOM" id="CLU_1459442_0_0_9"/>
<protein>
    <submittedName>
        <fullName evidence="1">Uncharacterized protein</fullName>
    </submittedName>
</protein>
<reference evidence="1 2" key="2">
    <citation type="submission" date="2009-02" db="EMBL/GenBank/DDBJ databases">
        <title>Draft genome sequence of Holdemania filiformis DSM 12042.</title>
        <authorList>
            <person name="Sudarsanam P."/>
            <person name="Ley R."/>
            <person name="Guruge J."/>
            <person name="Turnbaugh P.J."/>
            <person name="Mahowald M."/>
            <person name="Liep D."/>
            <person name="Gordon J."/>
        </authorList>
    </citation>
    <scope>NUCLEOTIDE SEQUENCE [LARGE SCALE GENOMIC DNA]</scope>
    <source>
        <strain evidence="1 2">DSM 12042</strain>
    </source>
</reference>
<evidence type="ECO:0000313" key="2">
    <source>
        <dbReference type="Proteomes" id="UP000005950"/>
    </source>
</evidence>
<name>B9Y5Z4_9FIRM</name>
<dbReference type="EMBL" id="ACCF01000071">
    <property type="protein sequence ID" value="EEF68607.1"/>
    <property type="molecule type" value="Genomic_DNA"/>
</dbReference>
<accession>B9Y5Z4</accession>
<reference evidence="1 2" key="1">
    <citation type="submission" date="2008-12" db="EMBL/GenBank/DDBJ databases">
        <authorList>
            <person name="Fulton L."/>
            <person name="Clifton S."/>
            <person name="Fulton B."/>
            <person name="Xu J."/>
            <person name="Minx P."/>
            <person name="Pepin K.H."/>
            <person name="Johnson M."/>
            <person name="Bhonagiri V."/>
            <person name="Nash W.E."/>
            <person name="Mardis E.R."/>
            <person name="Wilson R.K."/>
        </authorList>
    </citation>
    <scope>NUCLEOTIDE SEQUENCE [LARGE SCALE GENOMIC DNA]</scope>
    <source>
        <strain evidence="1 2">DSM 12042</strain>
    </source>
</reference>
<evidence type="ECO:0000313" key="1">
    <source>
        <dbReference type="EMBL" id="EEF68607.1"/>
    </source>
</evidence>